<reference evidence="5 6" key="1">
    <citation type="journal article" date="2018" name="Sci. Rep.">
        <title>Genomic signatures of local adaptation to the degree of environmental predictability in rotifers.</title>
        <authorList>
            <person name="Franch-Gras L."/>
            <person name="Hahn C."/>
            <person name="Garcia-Roger E.M."/>
            <person name="Carmona M.J."/>
            <person name="Serra M."/>
            <person name="Gomez A."/>
        </authorList>
    </citation>
    <scope>NUCLEOTIDE SEQUENCE [LARGE SCALE GENOMIC DNA]</scope>
    <source>
        <strain evidence="5">HYR1</strain>
    </source>
</reference>
<dbReference type="Proteomes" id="UP000276133">
    <property type="component" value="Unassembled WGS sequence"/>
</dbReference>
<dbReference type="InterPro" id="IPR048343">
    <property type="entry name" value="ZW10_C"/>
</dbReference>
<keyword evidence="6" id="KW-1185">Reference proteome</keyword>
<evidence type="ECO:0000256" key="1">
    <source>
        <dbReference type="SAM" id="Coils"/>
    </source>
</evidence>
<dbReference type="PANTHER" id="PTHR12205">
    <property type="entry name" value="CENTROMERE/KINETOCHORE PROTEIN ZW10"/>
    <property type="match status" value="1"/>
</dbReference>
<dbReference type="GO" id="GO:0006888">
    <property type="term" value="P:endoplasmic reticulum to Golgi vesicle-mediated transport"/>
    <property type="evidence" value="ECO:0007669"/>
    <property type="project" value="TreeGrafter"/>
</dbReference>
<feature type="coiled-coil region" evidence="1">
    <location>
        <begin position="50"/>
        <end position="116"/>
    </location>
</feature>
<dbReference type="InterPro" id="IPR046362">
    <property type="entry name" value="Zw10/DSL1_C_sf"/>
</dbReference>
<feature type="domain" description="ZW10 C-terminal helical" evidence="4">
    <location>
        <begin position="654"/>
        <end position="822"/>
    </location>
</feature>
<dbReference type="InterPro" id="IPR048344">
    <property type="entry name" value="Zw10_middle"/>
</dbReference>
<dbReference type="STRING" id="10195.A0A3M7RP39"/>
<feature type="domain" description="Centromere/kinetochore protein zw10 middle" evidence="2">
    <location>
        <begin position="251"/>
        <end position="433"/>
    </location>
</feature>
<dbReference type="Pfam" id="PF20665">
    <property type="entry name" value="Zw10_middle"/>
    <property type="match status" value="1"/>
</dbReference>
<accession>A0A3M7RP39</accession>
<gene>
    <name evidence="5" type="ORF">BpHYR1_026910</name>
</gene>
<dbReference type="PANTHER" id="PTHR12205:SF0">
    <property type="entry name" value="CENTROMERE_KINETOCHORE PROTEIN ZW10 HOMOLOG"/>
    <property type="match status" value="1"/>
</dbReference>
<protein>
    <submittedName>
        <fullName evidence="5">Centromere kinetochore zw10-like protein</fullName>
    </submittedName>
</protein>
<dbReference type="GO" id="GO:0007094">
    <property type="term" value="P:mitotic spindle assembly checkpoint signaling"/>
    <property type="evidence" value="ECO:0007669"/>
    <property type="project" value="TreeGrafter"/>
</dbReference>
<keyword evidence="1" id="KW-0175">Coiled coil</keyword>
<evidence type="ECO:0000259" key="4">
    <source>
        <dbReference type="Pfam" id="PF22766"/>
    </source>
</evidence>
<proteinExistence type="predicted"/>
<evidence type="ECO:0000259" key="2">
    <source>
        <dbReference type="Pfam" id="PF20665"/>
    </source>
</evidence>
<dbReference type="Pfam" id="PF20666">
    <property type="entry name" value="ZW10_C"/>
    <property type="match status" value="1"/>
</dbReference>
<comment type="caution">
    <text evidence="5">The sequence shown here is derived from an EMBL/GenBank/DDBJ whole genome shotgun (WGS) entry which is preliminary data.</text>
</comment>
<evidence type="ECO:0000259" key="3">
    <source>
        <dbReference type="Pfam" id="PF20666"/>
    </source>
</evidence>
<name>A0A3M7RP39_BRAPC</name>
<dbReference type="Pfam" id="PF22766">
    <property type="entry name" value="ZW10_C2"/>
    <property type="match status" value="1"/>
</dbReference>
<dbReference type="AlphaFoldDB" id="A0A3M7RP39"/>
<organism evidence="5 6">
    <name type="scientific">Brachionus plicatilis</name>
    <name type="common">Marine rotifer</name>
    <name type="synonym">Brachionus muelleri</name>
    <dbReference type="NCBI Taxonomy" id="10195"/>
    <lineage>
        <taxon>Eukaryota</taxon>
        <taxon>Metazoa</taxon>
        <taxon>Spiralia</taxon>
        <taxon>Gnathifera</taxon>
        <taxon>Rotifera</taxon>
        <taxon>Eurotatoria</taxon>
        <taxon>Monogononta</taxon>
        <taxon>Pseudotrocha</taxon>
        <taxon>Ploima</taxon>
        <taxon>Brachionidae</taxon>
        <taxon>Brachionus</taxon>
    </lineage>
</organism>
<feature type="domain" description="Centromere/kinetochore protein zw10 C-terminal" evidence="3">
    <location>
        <begin position="479"/>
        <end position="577"/>
    </location>
</feature>
<dbReference type="OrthoDB" id="534815at2759"/>
<dbReference type="EMBL" id="REGN01002955">
    <property type="protein sequence ID" value="RNA25249.1"/>
    <property type="molecule type" value="Genomic_DNA"/>
</dbReference>
<dbReference type="InterPro" id="IPR055148">
    <property type="entry name" value="ZW10_C_2"/>
</dbReference>
<evidence type="ECO:0000313" key="6">
    <source>
        <dbReference type="Proteomes" id="UP000276133"/>
    </source>
</evidence>
<dbReference type="Gene3D" id="1.10.357.150">
    <property type="match status" value="1"/>
</dbReference>
<dbReference type="GO" id="GO:0005737">
    <property type="term" value="C:cytoplasm"/>
    <property type="evidence" value="ECO:0007669"/>
    <property type="project" value="GOC"/>
</dbReference>
<dbReference type="GO" id="GO:1990423">
    <property type="term" value="C:RZZ complex"/>
    <property type="evidence" value="ECO:0007669"/>
    <property type="project" value="TreeGrafter"/>
</dbReference>
<sequence length="823" mass="96836">MNFHCAAPLIGFKCGVFEFLARKPTMFVSRQMIEDALPEHLRQLVNEPSLDNLKLIDENLRQSMADVKNEIKQYRDSSLDIIEPEIKKTETFIEHINDLHKQIDEINYELDEQQKILFFFQINKNMLKYLREFKLNLNEFKISIDDKNYDSCFEILNRLNEFIKQSVLFGNPANNEEPHEILIVNVLKEEFIVQRERLWFEIDLEWDRIIEIDSNHVRIERKSLCQNFMDKLSQFSGLKTSILGNISFVFSNRMKNFCRQFLSLIESTIVNSNTNYKVETKSDSDFFWLALNKTDDEINLDTTQNFSHKLNQIIQVLNFLYENFFKLKVEVFTCDQNENQKECLMNIFSNVTRDEFSKLIHDNLIVNILPLTEFDAKFHQNFTHTLTEFEQKLHKIDYDCQINQQAKQTIDNLEEIYVRKKCKFLIENARNLMKDKSIIFDLVNTKDLNKSIEQFKDDKKLTELIKIQNSMTNSNEILSMPEFSISSFAHQFINLINQTLTEANHMSTQHPKEIKSVSLFCLVTRNLFDLYSSVVPTFYLSTLKELPKLSAILYNDFYYLSLHCLILGHKYKSLFSKLKSMNLDKNEFQYVDLQDLISNFNYVQLAPNLFMTGYEIMYNQVQNQEKYLIEFMHEDCPNGIRDISEENNFELFKKSLQKCILHLKKLASMWRDVLQEELFKKIIGQLLNLVIRDLVKSCLKLEDISTDDASYLHSAFSLMIQAINDLYINKLSSEKSDGLSSDLVNLSLSTNLADLNASKYVESWQKFKHLLVILKANLQEIVDLWTDGMGPLAMHFEPDEVRSLIKALFMNTDRRQAALSKIK</sequence>
<evidence type="ECO:0000313" key="5">
    <source>
        <dbReference type="EMBL" id="RNA25249.1"/>
    </source>
</evidence>